<dbReference type="SMART" id="SM00320">
    <property type="entry name" value="WD40"/>
    <property type="match status" value="7"/>
</dbReference>
<accession>A0ABS4F6R0</accession>
<feature type="domain" description="ABC transmembrane type-1" evidence="8">
    <location>
        <begin position="411"/>
        <end position="627"/>
    </location>
</feature>
<keyword evidence="9" id="KW-0762">Sugar transport</keyword>
<dbReference type="Gene3D" id="2.130.10.10">
    <property type="entry name" value="YVTN repeat-like/Quinoprotein amine dehydrogenase"/>
    <property type="match status" value="1"/>
</dbReference>
<evidence type="ECO:0000256" key="7">
    <source>
        <dbReference type="RuleBase" id="RU363032"/>
    </source>
</evidence>
<proteinExistence type="inferred from homology"/>
<reference evidence="9 10" key="1">
    <citation type="submission" date="2021-03" db="EMBL/GenBank/DDBJ databases">
        <title>Genomic Encyclopedia of Type Strains, Phase IV (KMG-IV): sequencing the most valuable type-strain genomes for metagenomic binning, comparative biology and taxonomic classification.</title>
        <authorList>
            <person name="Goeker M."/>
        </authorList>
    </citation>
    <scope>NUCLEOTIDE SEQUENCE [LARGE SCALE GENOMIC DNA]</scope>
    <source>
        <strain evidence="9 10">DSM 15596</strain>
    </source>
</reference>
<dbReference type="Gene3D" id="1.10.3720.10">
    <property type="entry name" value="MetI-like"/>
    <property type="match status" value="1"/>
</dbReference>
<dbReference type="SMART" id="SM00564">
    <property type="entry name" value="PQQ"/>
    <property type="match status" value="2"/>
</dbReference>
<feature type="transmembrane region" description="Helical" evidence="7">
    <location>
        <begin position="446"/>
        <end position="467"/>
    </location>
</feature>
<dbReference type="Pfam" id="PF13360">
    <property type="entry name" value="PQQ_2"/>
    <property type="match status" value="1"/>
</dbReference>
<dbReference type="PROSITE" id="PS50928">
    <property type="entry name" value="ABC_TM1"/>
    <property type="match status" value="1"/>
</dbReference>
<organism evidence="9 10">
    <name type="scientific">Paenibacillus lactis</name>
    <dbReference type="NCBI Taxonomy" id="228574"/>
    <lineage>
        <taxon>Bacteria</taxon>
        <taxon>Bacillati</taxon>
        <taxon>Bacillota</taxon>
        <taxon>Bacilli</taxon>
        <taxon>Bacillales</taxon>
        <taxon>Paenibacillaceae</taxon>
        <taxon>Paenibacillus</taxon>
    </lineage>
</organism>
<feature type="transmembrane region" description="Helical" evidence="7">
    <location>
        <begin position="317"/>
        <end position="338"/>
    </location>
</feature>
<evidence type="ECO:0000256" key="3">
    <source>
        <dbReference type="ARBA" id="ARBA00022475"/>
    </source>
</evidence>
<keyword evidence="10" id="KW-1185">Reference proteome</keyword>
<comment type="similarity">
    <text evidence="7">Belongs to the binding-protein-dependent transport system permease family.</text>
</comment>
<dbReference type="InterPro" id="IPR011047">
    <property type="entry name" value="Quinoprotein_ADH-like_sf"/>
</dbReference>
<keyword evidence="2 7" id="KW-0813">Transport</keyword>
<dbReference type="InterPro" id="IPR035906">
    <property type="entry name" value="MetI-like_sf"/>
</dbReference>
<dbReference type="PANTHER" id="PTHR30193:SF37">
    <property type="entry name" value="INNER MEMBRANE ABC TRANSPORTER PERMEASE PROTEIN YCJO"/>
    <property type="match status" value="1"/>
</dbReference>
<gene>
    <name evidence="9" type="ORF">J2Z18_001015</name>
</gene>
<dbReference type="InterPro" id="IPR015943">
    <property type="entry name" value="WD40/YVTN_repeat-like_dom_sf"/>
</dbReference>
<dbReference type="InterPro" id="IPR002372">
    <property type="entry name" value="PQQ_rpt_dom"/>
</dbReference>
<feature type="transmembrane region" description="Helical" evidence="7">
    <location>
        <begin position="549"/>
        <end position="571"/>
    </location>
</feature>
<dbReference type="Proteomes" id="UP000706926">
    <property type="component" value="Unassembled WGS sequence"/>
</dbReference>
<evidence type="ECO:0000313" key="10">
    <source>
        <dbReference type="Proteomes" id="UP000706926"/>
    </source>
</evidence>
<evidence type="ECO:0000256" key="6">
    <source>
        <dbReference type="ARBA" id="ARBA00023136"/>
    </source>
</evidence>
<dbReference type="InterPro" id="IPR051393">
    <property type="entry name" value="ABC_transporter_permease"/>
</dbReference>
<keyword evidence="6 7" id="KW-0472">Membrane</keyword>
<dbReference type="EMBL" id="JAGGKI010000002">
    <property type="protein sequence ID" value="MBP1891943.1"/>
    <property type="molecule type" value="Genomic_DNA"/>
</dbReference>
<dbReference type="GeneID" id="95403052"/>
<evidence type="ECO:0000256" key="4">
    <source>
        <dbReference type="ARBA" id="ARBA00022692"/>
    </source>
</evidence>
<comment type="subcellular location">
    <subcellularLocation>
        <location evidence="1 7">Cell membrane</location>
        <topology evidence="1 7">Multi-pass membrane protein</topology>
    </subcellularLocation>
</comment>
<dbReference type="Pfam" id="PF00528">
    <property type="entry name" value="BPD_transp_1"/>
    <property type="match status" value="1"/>
</dbReference>
<feature type="transmembrane region" description="Helical" evidence="7">
    <location>
        <begin position="414"/>
        <end position="439"/>
    </location>
</feature>
<dbReference type="InterPro" id="IPR001680">
    <property type="entry name" value="WD40_rpt"/>
</dbReference>
<evidence type="ECO:0000256" key="1">
    <source>
        <dbReference type="ARBA" id="ARBA00004651"/>
    </source>
</evidence>
<dbReference type="SUPFAM" id="SSF161098">
    <property type="entry name" value="MetI-like"/>
    <property type="match status" value="1"/>
</dbReference>
<keyword evidence="4 7" id="KW-0812">Transmembrane</keyword>
<keyword evidence="5 7" id="KW-1133">Transmembrane helix</keyword>
<dbReference type="InterPro" id="IPR018391">
    <property type="entry name" value="PQQ_b-propeller_rpt"/>
</dbReference>
<dbReference type="RefSeq" id="WP_028404136.1">
    <property type="nucleotide sequence ID" value="NZ_BOSA01000001.1"/>
</dbReference>
<feature type="transmembrane region" description="Helical" evidence="7">
    <location>
        <begin position="358"/>
        <end position="382"/>
    </location>
</feature>
<name>A0ABS4F6R0_9BACL</name>
<dbReference type="CDD" id="cd06261">
    <property type="entry name" value="TM_PBP2"/>
    <property type="match status" value="1"/>
</dbReference>
<dbReference type="PANTHER" id="PTHR30193">
    <property type="entry name" value="ABC TRANSPORTER PERMEASE PROTEIN"/>
    <property type="match status" value="1"/>
</dbReference>
<evidence type="ECO:0000256" key="2">
    <source>
        <dbReference type="ARBA" id="ARBA00022448"/>
    </source>
</evidence>
<evidence type="ECO:0000259" key="8">
    <source>
        <dbReference type="PROSITE" id="PS50928"/>
    </source>
</evidence>
<protein>
    <submittedName>
        <fullName evidence="9">ABC-type sugar transport system permease subunit/outer membrane protein assembly factor BamB</fullName>
    </submittedName>
</protein>
<evidence type="ECO:0000256" key="5">
    <source>
        <dbReference type="ARBA" id="ARBA00022989"/>
    </source>
</evidence>
<sequence>MRAIKSILLVLLLLCLWIPPIYASVPIWTMEQGLTIKAMSISEDGEQVAVGTQNATAILLQQDGTQQFEFAAKNVVTGVALLNDGQMLVSSDDRHLYKLDAKGEEIWSRDFRKMIKNLSATPDGKRVIITLHNESVIRLLDEQGEVLQEIPVGIAVKTAALSPNGQWLAAGAANQYAYMFGPSGEQLFQIPLDGDIQHVAVGDNGTLVVGSSNNKAVIYSSEGDSLGELVTKDKVTSVHITNDGAFVAVADYSGNYYVADEGGSLLWSTKEVGAGQQIRFSADGTRLFAGSDQGAVFQYEVGAVLAQGKQAAMTQKMLQIGAVVVSIVLIALLFLWLWRKKPHILQRLWRSKLAYAMLLPSFTLLIIFLYIPAFSGLIHSLYDWNPGARSEFIGLDNFRRMLNDPYVTKGVGNLLILIVTGLIKALIPPLIVAELIYHLRSKRSQYVFRTFFVISMVIPSVGMLLVWQDMYDPNIGLVNQVLRMIGLGSLSHAWLGDPNTALWAIIMMGFPFVGILQLLVLYSGLIAIPDEVIEAARIDGAKSFRIIRTIHLPLLAGQFKLLIVLGLIGIIQDFGSILIVTGGGPADSTYVPALQMYFAATKFNDLGYASALGVSMFAIIMIITVINMKFIKTNTD</sequence>
<dbReference type="SUPFAM" id="SSF50998">
    <property type="entry name" value="Quinoprotein alcohol dehydrogenase-like"/>
    <property type="match status" value="1"/>
</dbReference>
<keyword evidence="3" id="KW-1003">Cell membrane</keyword>
<comment type="caution">
    <text evidence="9">The sequence shown here is derived from an EMBL/GenBank/DDBJ whole genome shotgun (WGS) entry which is preliminary data.</text>
</comment>
<feature type="transmembrane region" description="Helical" evidence="7">
    <location>
        <begin position="606"/>
        <end position="626"/>
    </location>
</feature>
<feature type="transmembrane region" description="Helical" evidence="7">
    <location>
        <begin position="501"/>
        <end position="528"/>
    </location>
</feature>
<dbReference type="InterPro" id="IPR000515">
    <property type="entry name" value="MetI-like"/>
</dbReference>
<evidence type="ECO:0000313" key="9">
    <source>
        <dbReference type="EMBL" id="MBP1891943.1"/>
    </source>
</evidence>